<dbReference type="HAMAP" id="MF_00376">
    <property type="entry name" value="Dephospho_CoA_kinase"/>
    <property type="match status" value="1"/>
</dbReference>
<keyword evidence="2 3" id="KW-0067">ATP-binding</keyword>
<dbReference type="InterPro" id="IPR001977">
    <property type="entry name" value="Depp_CoAkinase"/>
</dbReference>
<dbReference type="PROSITE" id="PS51219">
    <property type="entry name" value="DPCK"/>
    <property type="match status" value="1"/>
</dbReference>
<comment type="catalytic activity">
    <reaction evidence="3">
        <text>3'-dephospho-CoA + ATP = ADP + CoA + H(+)</text>
        <dbReference type="Rhea" id="RHEA:18245"/>
        <dbReference type="ChEBI" id="CHEBI:15378"/>
        <dbReference type="ChEBI" id="CHEBI:30616"/>
        <dbReference type="ChEBI" id="CHEBI:57287"/>
        <dbReference type="ChEBI" id="CHEBI:57328"/>
        <dbReference type="ChEBI" id="CHEBI:456216"/>
        <dbReference type="EC" id="2.7.1.24"/>
    </reaction>
</comment>
<dbReference type="SUPFAM" id="SSF52540">
    <property type="entry name" value="P-loop containing nucleoside triphosphate hydrolases"/>
    <property type="match status" value="1"/>
</dbReference>
<evidence type="ECO:0000313" key="5">
    <source>
        <dbReference type="EMBL" id="MDQ0270079.1"/>
    </source>
</evidence>
<keyword evidence="3" id="KW-0173">Coenzyme A biosynthesis</keyword>
<organism evidence="5 6">
    <name type="scientific">Cytobacillus purgationiresistens</name>
    <dbReference type="NCBI Taxonomy" id="863449"/>
    <lineage>
        <taxon>Bacteria</taxon>
        <taxon>Bacillati</taxon>
        <taxon>Bacillota</taxon>
        <taxon>Bacilli</taxon>
        <taxon>Bacillales</taxon>
        <taxon>Bacillaceae</taxon>
        <taxon>Cytobacillus</taxon>
    </lineage>
</organism>
<dbReference type="Pfam" id="PF01121">
    <property type="entry name" value="CoaE"/>
    <property type="match status" value="1"/>
</dbReference>
<evidence type="ECO:0000256" key="4">
    <source>
        <dbReference type="NCBIfam" id="TIGR00152"/>
    </source>
</evidence>
<evidence type="ECO:0000256" key="1">
    <source>
        <dbReference type="ARBA" id="ARBA00022741"/>
    </source>
</evidence>
<evidence type="ECO:0000256" key="3">
    <source>
        <dbReference type="HAMAP-Rule" id="MF_00376"/>
    </source>
</evidence>
<keyword evidence="3 5" id="KW-0808">Transferase</keyword>
<keyword evidence="1 3" id="KW-0547">Nucleotide-binding</keyword>
<proteinExistence type="inferred from homology"/>
<dbReference type="EMBL" id="JAUSUB010000006">
    <property type="protein sequence ID" value="MDQ0270079.1"/>
    <property type="molecule type" value="Genomic_DNA"/>
</dbReference>
<protein>
    <recommendedName>
        <fullName evidence="3 4">Dephospho-CoA kinase</fullName>
        <ecNumber evidence="3 4">2.7.1.24</ecNumber>
    </recommendedName>
    <alternativeName>
        <fullName evidence="3">Dephosphocoenzyme A kinase</fullName>
    </alternativeName>
</protein>
<dbReference type="CDD" id="cd02022">
    <property type="entry name" value="DPCK"/>
    <property type="match status" value="1"/>
</dbReference>
<accession>A0ABU0AGT5</accession>
<evidence type="ECO:0000313" key="6">
    <source>
        <dbReference type="Proteomes" id="UP001238088"/>
    </source>
</evidence>
<name>A0ABU0AGT5_9BACI</name>
<comment type="subcellular location">
    <subcellularLocation>
        <location evidence="3">Cytoplasm</location>
    </subcellularLocation>
</comment>
<dbReference type="Gene3D" id="3.40.50.300">
    <property type="entry name" value="P-loop containing nucleotide triphosphate hydrolases"/>
    <property type="match status" value="1"/>
</dbReference>
<dbReference type="GO" id="GO:0004140">
    <property type="term" value="F:dephospho-CoA kinase activity"/>
    <property type="evidence" value="ECO:0007669"/>
    <property type="project" value="UniProtKB-EC"/>
</dbReference>
<dbReference type="NCBIfam" id="TIGR00152">
    <property type="entry name" value="dephospho-CoA kinase"/>
    <property type="match status" value="1"/>
</dbReference>
<feature type="binding site" evidence="3">
    <location>
        <begin position="15"/>
        <end position="20"/>
    </location>
    <ligand>
        <name>ATP</name>
        <dbReference type="ChEBI" id="CHEBI:30616"/>
    </ligand>
</feature>
<comment type="caution">
    <text evidence="5">The sequence shown here is derived from an EMBL/GenBank/DDBJ whole genome shotgun (WGS) entry which is preliminary data.</text>
</comment>
<reference evidence="5 6" key="1">
    <citation type="submission" date="2023-07" db="EMBL/GenBank/DDBJ databases">
        <title>Genomic Encyclopedia of Type Strains, Phase IV (KMG-IV): sequencing the most valuable type-strain genomes for metagenomic binning, comparative biology and taxonomic classification.</title>
        <authorList>
            <person name="Goeker M."/>
        </authorList>
    </citation>
    <scope>NUCLEOTIDE SEQUENCE [LARGE SCALE GENOMIC DNA]</scope>
    <source>
        <strain evidence="5 6">DSM 23494</strain>
    </source>
</reference>
<sequence length="202" mass="22858">MVTMTMVVGLTGGIASGKSTVSAMLKDLGYSVIDADVESRLAVEKGEPAYKEIVDYFGEGLLQEDESIDRQKLGAIIFNNKEERSKLNSIVHPAVRKRMNDQKAAAIERDEQLVILDIPLLFESKLTHMTDRTVLVYVDENIQLARLMKRNQFSEEEATARIKSQMPLDDKRQLADHIIDNNGTIEKTRIQLQNLLQSWKIV</sequence>
<keyword evidence="3" id="KW-0963">Cytoplasm</keyword>
<dbReference type="EC" id="2.7.1.24" evidence="3 4"/>
<keyword evidence="3 5" id="KW-0418">Kinase</keyword>
<keyword evidence="6" id="KW-1185">Reference proteome</keyword>
<comment type="pathway">
    <text evidence="3">Cofactor biosynthesis; coenzyme A biosynthesis; CoA from (R)-pantothenate: step 5/5.</text>
</comment>
<gene>
    <name evidence="3" type="primary">coaE</name>
    <name evidence="5" type="ORF">J2S17_001951</name>
</gene>
<dbReference type="InterPro" id="IPR027417">
    <property type="entry name" value="P-loop_NTPase"/>
</dbReference>
<comment type="similarity">
    <text evidence="3">Belongs to the CoaE family.</text>
</comment>
<comment type="function">
    <text evidence="3">Catalyzes the phosphorylation of the 3'-hydroxyl group of dephosphocoenzyme A to form coenzyme A.</text>
</comment>
<evidence type="ECO:0000256" key="2">
    <source>
        <dbReference type="ARBA" id="ARBA00022840"/>
    </source>
</evidence>
<dbReference type="Proteomes" id="UP001238088">
    <property type="component" value="Unassembled WGS sequence"/>
</dbReference>
<dbReference type="PANTHER" id="PTHR10695:SF46">
    <property type="entry name" value="BIFUNCTIONAL COENZYME A SYNTHASE-RELATED"/>
    <property type="match status" value="1"/>
</dbReference>
<dbReference type="PANTHER" id="PTHR10695">
    <property type="entry name" value="DEPHOSPHO-COA KINASE-RELATED"/>
    <property type="match status" value="1"/>
</dbReference>